<dbReference type="Proteomes" id="UP001396334">
    <property type="component" value="Unassembled WGS sequence"/>
</dbReference>
<name>A0ABR2Q707_9ROSI</name>
<evidence type="ECO:0000313" key="2">
    <source>
        <dbReference type="Proteomes" id="UP001396334"/>
    </source>
</evidence>
<evidence type="ECO:0000313" key="1">
    <source>
        <dbReference type="EMBL" id="KAK8996457.1"/>
    </source>
</evidence>
<reference evidence="1 2" key="1">
    <citation type="journal article" date="2024" name="G3 (Bethesda)">
        <title>Genome assembly of Hibiscus sabdariffa L. provides insights into metabolisms of medicinal natural products.</title>
        <authorList>
            <person name="Kim T."/>
        </authorList>
    </citation>
    <scope>NUCLEOTIDE SEQUENCE [LARGE SCALE GENOMIC DNA]</scope>
    <source>
        <strain evidence="1">TK-2024</strain>
        <tissue evidence="1">Old leaves</tissue>
    </source>
</reference>
<comment type="caution">
    <text evidence="1">The sequence shown here is derived from an EMBL/GenBank/DDBJ whole genome shotgun (WGS) entry which is preliminary data.</text>
</comment>
<keyword evidence="2" id="KW-1185">Reference proteome</keyword>
<organism evidence="1 2">
    <name type="scientific">Hibiscus sabdariffa</name>
    <name type="common">roselle</name>
    <dbReference type="NCBI Taxonomy" id="183260"/>
    <lineage>
        <taxon>Eukaryota</taxon>
        <taxon>Viridiplantae</taxon>
        <taxon>Streptophyta</taxon>
        <taxon>Embryophyta</taxon>
        <taxon>Tracheophyta</taxon>
        <taxon>Spermatophyta</taxon>
        <taxon>Magnoliopsida</taxon>
        <taxon>eudicotyledons</taxon>
        <taxon>Gunneridae</taxon>
        <taxon>Pentapetalae</taxon>
        <taxon>rosids</taxon>
        <taxon>malvids</taxon>
        <taxon>Malvales</taxon>
        <taxon>Malvaceae</taxon>
        <taxon>Malvoideae</taxon>
        <taxon>Hibiscus</taxon>
    </lineage>
</organism>
<dbReference type="EMBL" id="JBBPBN010000044">
    <property type="protein sequence ID" value="KAK8996457.1"/>
    <property type="molecule type" value="Genomic_DNA"/>
</dbReference>
<protein>
    <submittedName>
        <fullName evidence="1">Uncharacterized protein</fullName>
    </submittedName>
</protein>
<gene>
    <name evidence="1" type="ORF">V6N11_081732</name>
</gene>
<sequence length="80" mass="9136">MLAMKPPLGDSGCDMLGWKWSKTRQFSVRSVYAIGAEQMVGGRKRELDRSFLQDLTLNSLRFPSHFLSRQTDNVDTLLVM</sequence>
<proteinExistence type="predicted"/>
<accession>A0ABR2Q707</accession>